<dbReference type="InterPro" id="IPR001851">
    <property type="entry name" value="ABC_transp_permease"/>
</dbReference>
<comment type="subcellular location">
    <subcellularLocation>
        <location evidence="1">Cell membrane</location>
        <topology evidence="1">Multi-pass membrane protein</topology>
    </subcellularLocation>
</comment>
<gene>
    <name evidence="7" type="ORF">SAMN05216551_11662</name>
</gene>
<feature type="transmembrane region" description="Helical" evidence="6">
    <location>
        <begin position="104"/>
        <end position="124"/>
    </location>
</feature>
<dbReference type="Proteomes" id="UP000243719">
    <property type="component" value="Unassembled WGS sequence"/>
</dbReference>
<organism evidence="7 8">
    <name type="scientific">Chitinasiproducens palmae</name>
    <dbReference type="NCBI Taxonomy" id="1770053"/>
    <lineage>
        <taxon>Bacteria</taxon>
        <taxon>Pseudomonadati</taxon>
        <taxon>Pseudomonadota</taxon>
        <taxon>Betaproteobacteria</taxon>
        <taxon>Burkholderiales</taxon>
        <taxon>Burkholderiaceae</taxon>
        <taxon>Chitinasiproducens</taxon>
    </lineage>
</organism>
<feature type="transmembrane region" description="Helical" evidence="6">
    <location>
        <begin position="54"/>
        <end position="71"/>
    </location>
</feature>
<dbReference type="PANTHER" id="PTHR30482:SF17">
    <property type="entry name" value="ABC TRANSPORTER ATP-BINDING PROTEIN"/>
    <property type="match status" value="1"/>
</dbReference>
<feature type="transmembrane region" description="Helical" evidence="6">
    <location>
        <begin position="150"/>
        <end position="171"/>
    </location>
</feature>
<feature type="transmembrane region" description="Helical" evidence="6">
    <location>
        <begin position="274"/>
        <end position="294"/>
    </location>
</feature>
<sequence>MLLLFVLLAMVPVYARVQAEPFYVILFARVLIFAIAALSLDLILGVAGLVSFGHALYLGIGAYAAGILAQHGIDNGWVHVGVAVGMCAAVGLVTGLVSLRTAGIAFIMITLAFAQMGYFLAVSLKDYGGDDGLPLAAASRFGSLSLADPVTLYCVALAMLALLLLLGRRMLKARFGMTLAGIRMNPRRMRALGVATLHYTLAAYVSAAVLCGLAGVLLANLTQFVSPSTLSWTTSGELIVMVVIGGLGTFAGPVLGALAMVLVEEGLKAATEHWMVYMGPLIVVVVLVSKRGLIGVLQELDARRARGATRTRPADGAHR</sequence>
<evidence type="ECO:0000313" key="7">
    <source>
        <dbReference type="EMBL" id="SDV51311.1"/>
    </source>
</evidence>
<evidence type="ECO:0000256" key="1">
    <source>
        <dbReference type="ARBA" id="ARBA00004651"/>
    </source>
</evidence>
<dbReference type="CDD" id="cd06581">
    <property type="entry name" value="TM_PBP1_LivM_like"/>
    <property type="match status" value="1"/>
</dbReference>
<evidence type="ECO:0000256" key="4">
    <source>
        <dbReference type="ARBA" id="ARBA00022989"/>
    </source>
</evidence>
<dbReference type="GO" id="GO:0005886">
    <property type="term" value="C:plasma membrane"/>
    <property type="evidence" value="ECO:0007669"/>
    <property type="project" value="UniProtKB-SubCell"/>
</dbReference>
<accession>A0A1H2PVK2</accession>
<evidence type="ECO:0000256" key="5">
    <source>
        <dbReference type="ARBA" id="ARBA00023136"/>
    </source>
</evidence>
<keyword evidence="5 6" id="KW-0472">Membrane</keyword>
<keyword evidence="8" id="KW-1185">Reference proteome</keyword>
<proteinExistence type="predicted"/>
<evidence type="ECO:0000256" key="6">
    <source>
        <dbReference type="SAM" id="Phobius"/>
    </source>
</evidence>
<dbReference type="EMBL" id="FNLO01000016">
    <property type="protein sequence ID" value="SDV51311.1"/>
    <property type="molecule type" value="Genomic_DNA"/>
</dbReference>
<feature type="transmembrane region" description="Helical" evidence="6">
    <location>
        <begin position="238"/>
        <end position="262"/>
    </location>
</feature>
<keyword evidence="4 6" id="KW-1133">Transmembrane helix</keyword>
<dbReference type="InterPro" id="IPR043428">
    <property type="entry name" value="LivM-like"/>
</dbReference>
<feature type="transmembrane region" description="Helical" evidence="6">
    <location>
        <begin position="192"/>
        <end position="218"/>
    </location>
</feature>
<dbReference type="OrthoDB" id="9034298at2"/>
<dbReference type="PANTHER" id="PTHR30482">
    <property type="entry name" value="HIGH-AFFINITY BRANCHED-CHAIN AMINO ACID TRANSPORT SYSTEM PERMEASE"/>
    <property type="match status" value="1"/>
</dbReference>
<evidence type="ECO:0000313" key="8">
    <source>
        <dbReference type="Proteomes" id="UP000243719"/>
    </source>
</evidence>
<reference evidence="8" key="1">
    <citation type="submission" date="2016-09" db="EMBL/GenBank/DDBJ databases">
        <authorList>
            <person name="Varghese N."/>
            <person name="Submissions S."/>
        </authorList>
    </citation>
    <scope>NUCLEOTIDE SEQUENCE [LARGE SCALE GENOMIC DNA]</scope>
    <source>
        <strain evidence="8">JS23</strain>
    </source>
</reference>
<keyword evidence="3 6" id="KW-0812">Transmembrane</keyword>
<dbReference type="GO" id="GO:0015658">
    <property type="term" value="F:branched-chain amino acid transmembrane transporter activity"/>
    <property type="evidence" value="ECO:0007669"/>
    <property type="project" value="InterPro"/>
</dbReference>
<name>A0A1H2PVK2_9BURK</name>
<feature type="transmembrane region" description="Helical" evidence="6">
    <location>
        <begin position="77"/>
        <end position="97"/>
    </location>
</feature>
<dbReference type="Pfam" id="PF02653">
    <property type="entry name" value="BPD_transp_2"/>
    <property type="match status" value="1"/>
</dbReference>
<keyword evidence="2" id="KW-1003">Cell membrane</keyword>
<feature type="transmembrane region" description="Helical" evidence="6">
    <location>
        <begin position="25"/>
        <end position="47"/>
    </location>
</feature>
<protein>
    <submittedName>
        <fullName evidence="7">Amino acid/amide ABC transporter membrane protein 2, HAAT family</fullName>
    </submittedName>
</protein>
<evidence type="ECO:0000256" key="2">
    <source>
        <dbReference type="ARBA" id="ARBA00022475"/>
    </source>
</evidence>
<dbReference type="AlphaFoldDB" id="A0A1H2PVK2"/>
<dbReference type="STRING" id="1770053.SAMN05216551_11662"/>
<evidence type="ECO:0000256" key="3">
    <source>
        <dbReference type="ARBA" id="ARBA00022692"/>
    </source>
</evidence>